<keyword evidence="2" id="KW-1185">Reference proteome</keyword>
<evidence type="ECO:0000313" key="1">
    <source>
        <dbReference type="EMBL" id="KAI8529215.1"/>
    </source>
</evidence>
<protein>
    <submittedName>
        <fullName evidence="1">Uncharacterized protein</fullName>
    </submittedName>
</protein>
<accession>A0ACC0LKQ4</accession>
<dbReference type="EMBL" id="CM046399">
    <property type="protein sequence ID" value="KAI8529215.1"/>
    <property type="molecule type" value="Genomic_DNA"/>
</dbReference>
<name>A0ACC0LKQ4_RHOML</name>
<dbReference type="Proteomes" id="UP001062846">
    <property type="component" value="Chromosome 12"/>
</dbReference>
<organism evidence="1 2">
    <name type="scientific">Rhododendron molle</name>
    <name type="common">Chinese azalea</name>
    <name type="synonym">Azalea mollis</name>
    <dbReference type="NCBI Taxonomy" id="49168"/>
    <lineage>
        <taxon>Eukaryota</taxon>
        <taxon>Viridiplantae</taxon>
        <taxon>Streptophyta</taxon>
        <taxon>Embryophyta</taxon>
        <taxon>Tracheophyta</taxon>
        <taxon>Spermatophyta</taxon>
        <taxon>Magnoliopsida</taxon>
        <taxon>eudicotyledons</taxon>
        <taxon>Gunneridae</taxon>
        <taxon>Pentapetalae</taxon>
        <taxon>asterids</taxon>
        <taxon>Ericales</taxon>
        <taxon>Ericaceae</taxon>
        <taxon>Ericoideae</taxon>
        <taxon>Rhodoreae</taxon>
        <taxon>Rhododendron</taxon>
    </lineage>
</organism>
<proteinExistence type="predicted"/>
<sequence>MRDEAENQSNVNNNPEKKKKKKTDGQFEFCRVCRLNHDQGRRHKYFPNHAKSLSSLLSRFQGKLSDVRFFLKNPSPLRPEHASRNRLWCVFCDSDVVEAGSSFACGNAINHLASAEHLKKLKSFMWKHGGGMEKLDSFRLSETDLAKWDKKCASLLSEAASEGSGAPLIGPSNDIHNELNSECIDSFQENTNHFLGSKFSNSVLPLQSYTNERCQVSHSEISDVKKVGPLPHDANAYLLAGTQYDTHSWAPKYLTGYMDSQQPMVFNGGNFAANFYPSNEWMYQAHPDERMVNGESSSQGLHNLTQISAAVQEGAKGNVHSGAPPPWFDATEENLRNSKLTDGLGKNNLASSLKKSGKSQKLNPKRVGAAWAEKRKIELEMEKRGEIATDNFDVNWLPNFGRVWQSGSRKESRKEFQVENNNSPKGETQLETLIEIQPYVSKRKRLFFRVNGVRKADMSPSPIAANRGGVMILDKLRIGDTAGAKILL</sequence>
<reference evidence="1" key="1">
    <citation type="submission" date="2022-02" db="EMBL/GenBank/DDBJ databases">
        <title>Plant Genome Project.</title>
        <authorList>
            <person name="Zhang R.-G."/>
        </authorList>
    </citation>
    <scope>NUCLEOTIDE SEQUENCE</scope>
    <source>
        <strain evidence="1">AT1</strain>
    </source>
</reference>
<evidence type="ECO:0000313" key="2">
    <source>
        <dbReference type="Proteomes" id="UP001062846"/>
    </source>
</evidence>
<gene>
    <name evidence="1" type="ORF">RHMOL_Rhmol12G0207500</name>
</gene>
<comment type="caution">
    <text evidence="1">The sequence shown here is derived from an EMBL/GenBank/DDBJ whole genome shotgun (WGS) entry which is preliminary data.</text>
</comment>